<feature type="domain" description="DUF559" evidence="1">
    <location>
        <begin position="14"/>
        <end position="117"/>
    </location>
</feature>
<protein>
    <submittedName>
        <fullName evidence="2">Ribonuclease P</fullName>
        <ecNumber evidence="2">3.1.26.5</ecNumber>
    </submittedName>
</protein>
<dbReference type="InterPro" id="IPR007569">
    <property type="entry name" value="DUF559"/>
</dbReference>
<keyword evidence="2" id="KW-0378">Hydrolase</keyword>
<dbReference type="GO" id="GO:0004526">
    <property type="term" value="F:ribonuclease P activity"/>
    <property type="evidence" value="ECO:0007669"/>
    <property type="project" value="UniProtKB-EC"/>
</dbReference>
<reference evidence="2 3" key="1">
    <citation type="submission" date="2022-09" db="EMBL/GenBank/DDBJ databases">
        <authorList>
            <person name="Kop L."/>
        </authorList>
    </citation>
    <scope>NUCLEOTIDE SEQUENCE [LARGE SCALE GENOMIC DNA]</scope>
    <source>
        <strain evidence="2 3">347</strain>
    </source>
</reference>
<dbReference type="RefSeq" id="WP_282012514.1">
    <property type="nucleotide sequence ID" value="NZ_OX336137.1"/>
</dbReference>
<evidence type="ECO:0000313" key="2">
    <source>
        <dbReference type="EMBL" id="CAI2719701.1"/>
    </source>
</evidence>
<dbReference type="CDD" id="cd01038">
    <property type="entry name" value="Endonuclease_DUF559"/>
    <property type="match status" value="1"/>
</dbReference>
<name>A0ABM9HI14_9BACT</name>
<dbReference type="EMBL" id="OX336137">
    <property type="protein sequence ID" value="CAI2719701.1"/>
    <property type="molecule type" value="Genomic_DNA"/>
</dbReference>
<dbReference type="InterPro" id="IPR047216">
    <property type="entry name" value="Endonuclease_DUF559_bact"/>
</dbReference>
<dbReference type="SUPFAM" id="SSF52980">
    <property type="entry name" value="Restriction endonuclease-like"/>
    <property type="match status" value="1"/>
</dbReference>
<dbReference type="Gene3D" id="3.40.960.10">
    <property type="entry name" value="VSR Endonuclease"/>
    <property type="match status" value="1"/>
</dbReference>
<evidence type="ECO:0000313" key="3">
    <source>
        <dbReference type="Proteomes" id="UP001157733"/>
    </source>
</evidence>
<organism evidence="2 3">
    <name type="scientific">Nitrospina watsonii</name>
    <dbReference type="NCBI Taxonomy" id="1323948"/>
    <lineage>
        <taxon>Bacteria</taxon>
        <taxon>Pseudomonadati</taxon>
        <taxon>Nitrospinota/Tectimicrobiota group</taxon>
        <taxon>Nitrospinota</taxon>
        <taxon>Nitrospinia</taxon>
        <taxon>Nitrospinales</taxon>
        <taxon>Nitrospinaceae</taxon>
        <taxon>Nitrospina</taxon>
    </lineage>
</organism>
<keyword evidence="3" id="KW-1185">Reference proteome</keyword>
<dbReference type="PANTHER" id="PTHR38590">
    <property type="entry name" value="BLL0828 PROTEIN"/>
    <property type="match status" value="1"/>
</dbReference>
<dbReference type="Pfam" id="PF04480">
    <property type="entry name" value="DUF559"/>
    <property type="match status" value="1"/>
</dbReference>
<gene>
    <name evidence="2" type="ORF">NSPWAT_2845</name>
</gene>
<dbReference type="PANTHER" id="PTHR38590:SF1">
    <property type="entry name" value="BLL0828 PROTEIN"/>
    <property type="match status" value="1"/>
</dbReference>
<evidence type="ECO:0000259" key="1">
    <source>
        <dbReference type="Pfam" id="PF04480"/>
    </source>
</evidence>
<accession>A0ABM9HI14</accession>
<dbReference type="EC" id="3.1.26.5" evidence="2"/>
<sequence length="127" mass="14860">MPKRLNNNLFASLRQKLRRETPPAERLLWSRLRRKQLNGYKFRRQYGIEEYVVDFYCSEACLVVEIDGPTHFNDVAEQQDPVRQQRIEKLGITVLRFTNDEVYRNMEGVLTKILERLDAPASSSGAS</sequence>
<proteinExistence type="predicted"/>
<dbReference type="InterPro" id="IPR011335">
    <property type="entry name" value="Restrct_endonuc-II-like"/>
</dbReference>
<dbReference type="Proteomes" id="UP001157733">
    <property type="component" value="Chromosome"/>
</dbReference>